<feature type="transmembrane region" description="Helical" evidence="1">
    <location>
        <begin position="90"/>
        <end position="108"/>
    </location>
</feature>
<dbReference type="Proteomes" id="UP000051841">
    <property type="component" value="Unassembled WGS sequence"/>
</dbReference>
<dbReference type="RefSeq" id="WP_029072397.1">
    <property type="nucleotide sequence ID" value="NZ_JQBL01000010.1"/>
</dbReference>
<proteinExistence type="predicted"/>
<feature type="transmembrane region" description="Helical" evidence="1">
    <location>
        <begin position="28"/>
        <end position="50"/>
    </location>
</feature>
<reference evidence="2 3" key="1">
    <citation type="journal article" date="2015" name="Genome Announc.">
        <title>Expanding the biotechnology potential of lactobacilli through comparative genomics of 213 strains and associated genera.</title>
        <authorList>
            <person name="Sun Z."/>
            <person name="Harris H.M."/>
            <person name="McCann A."/>
            <person name="Guo C."/>
            <person name="Argimon S."/>
            <person name="Zhang W."/>
            <person name="Yang X."/>
            <person name="Jeffery I.B."/>
            <person name="Cooney J.C."/>
            <person name="Kagawa T.F."/>
            <person name="Liu W."/>
            <person name="Song Y."/>
            <person name="Salvetti E."/>
            <person name="Wrobel A."/>
            <person name="Rasinkangas P."/>
            <person name="Parkhill J."/>
            <person name="Rea M.C."/>
            <person name="O'Sullivan O."/>
            <person name="Ritari J."/>
            <person name="Douillard F.P."/>
            <person name="Paul Ross R."/>
            <person name="Yang R."/>
            <person name="Briner A.E."/>
            <person name="Felis G.E."/>
            <person name="de Vos W.M."/>
            <person name="Barrangou R."/>
            <person name="Klaenhammer T.R."/>
            <person name="Caufield P.W."/>
            <person name="Cui Y."/>
            <person name="Zhang H."/>
            <person name="O'Toole P.W."/>
        </authorList>
    </citation>
    <scope>NUCLEOTIDE SEQUENCE [LARGE SCALE GENOMIC DNA]</scope>
    <source>
        <strain evidence="2 3">DSM 20405</strain>
    </source>
</reference>
<name>A0A0R2HJ67_9FIRM</name>
<keyword evidence="3" id="KW-1185">Reference proteome</keyword>
<protein>
    <submittedName>
        <fullName evidence="2">Uncharacterized protein</fullName>
    </submittedName>
</protein>
<dbReference type="PATRIC" id="fig|1410657.5.peg.262"/>
<sequence>MKQNEDMNELVGEMEEKNIRVGKQSINYVQLIILLTIVGQIIFSFLPTFTHSVLGRVEHINFINMSGFFAMAIAVLVGIAVYMKKRITSLAFSIMNGLIVYITCLNEIDDLSIGGYLLLVDVGIMIVSTFVLYWKHRYEDV</sequence>
<dbReference type="AlphaFoldDB" id="A0A0R2HJ67"/>
<gene>
    <name evidence="2" type="ORF">IV49_GL000257</name>
</gene>
<keyword evidence="1" id="KW-1133">Transmembrane helix</keyword>
<accession>A0A0R2HJ67</accession>
<dbReference type="EMBL" id="JQBL01000010">
    <property type="protein sequence ID" value="KRN50389.1"/>
    <property type="molecule type" value="Genomic_DNA"/>
</dbReference>
<feature type="transmembrane region" description="Helical" evidence="1">
    <location>
        <begin position="62"/>
        <end position="83"/>
    </location>
</feature>
<evidence type="ECO:0000313" key="2">
    <source>
        <dbReference type="EMBL" id="KRN50389.1"/>
    </source>
</evidence>
<evidence type="ECO:0000313" key="3">
    <source>
        <dbReference type="Proteomes" id="UP000051841"/>
    </source>
</evidence>
<comment type="caution">
    <text evidence="2">The sequence shown here is derived from an EMBL/GenBank/DDBJ whole genome shotgun (WGS) entry which is preliminary data.</text>
</comment>
<keyword evidence="1" id="KW-0812">Transmembrane</keyword>
<organism evidence="2 3">
    <name type="scientific">Kandleria vitulina DSM 20405</name>
    <dbReference type="NCBI Taxonomy" id="1410657"/>
    <lineage>
        <taxon>Bacteria</taxon>
        <taxon>Bacillati</taxon>
        <taxon>Bacillota</taxon>
        <taxon>Erysipelotrichia</taxon>
        <taxon>Erysipelotrichales</taxon>
        <taxon>Coprobacillaceae</taxon>
        <taxon>Kandleria</taxon>
    </lineage>
</organism>
<evidence type="ECO:0000256" key="1">
    <source>
        <dbReference type="SAM" id="Phobius"/>
    </source>
</evidence>
<feature type="transmembrane region" description="Helical" evidence="1">
    <location>
        <begin position="114"/>
        <end position="134"/>
    </location>
</feature>
<keyword evidence="1" id="KW-0472">Membrane</keyword>